<dbReference type="SMART" id="SM00534">
    <property type="entry name" value="MUTSac"/>
    <property type="match status" value="1"/>
</dbReference>
<evidence type="ECO:0000259" key="8">
    <source>
        <dbReference type="PROSITE" id="PS00486"/>
    </source>
</evidence>
<protein>
    <recommendedName>
        <fullName evidence="8">DNA mismatch repair proteins mutS family domain-containing protein</fullName>
    </recommendedName>
</protein>
<feature type="compositionally biased region" description="Polar residues" evidence="7">
    <location>
        <begin position="19"/>
        <end position="29"/>
    </location>
</feature>
<evidence type="ECO:0000256" key="4">
    <source>
        <dbReference type="ARBA" id="ARBA00022840"/>
    </source>
</evidence>
<feature type="coiled-coil region" evidence="6">
    <location>
        <begin position="721"/>
        <end position="748"/>
    </location>
</feature>
<dbReference type="Gene3D" id="3.40.1170.10">
    <property type="entry name" value="DNA repair protein MutS, domain I"/>
    <property type="match status" value="1"/>
</dbReference>
<keyword evidence="5" id="KW-0238">DNA-binding</keyword>
<evidence type="ECO:0000256" key="6">
    <source>
        <dbReference type="SAM" id="Coils"/>
    </source>
</evidence>
<feature type="compositionally biased region" description="Basic and acidic residues" evidence="7">
    <location>
        <begin position="32"/>
        <end position="54"/>
    </location>
</feature>
<dbReference type="FunFam" id="3.40.1170.10:FF:000002">
    <property type="entry name" value="DNA mismatch repair protein"/>
    <property type="match status" value="1"/>
</dbReference>
<dbReference type="Gene3D" id="1.10.1420.10">
    <property type="match status" value="1"/>
</dbReference>
<keyword evidence="2" id="KW-0547">Nucleotide-binding</keyword>
<evidence type="ECO:0000313" key="10">
    <source>
        <dbReference type="Proteomes" id="UP000822688"/>
    </source>
</evidence>
<evidence type="ECO:0000256" key="5">
    <source>
        <dbReference type="ARBA" id="ARBA00023125"/>
    </source>
</evidence>
<dbReference type="Pfam" id="PF05188">
    <property type="entry name" value="MutS_II"/>
    <property type="match status" value="1"/>
</dbReference>
<evidence type="ECO:0000256" key="2">
    <source>
        <dbReference type="ARBA" id="ARBA00022741"/>
    </source>
</evidence>
<dbReference type="InterPro" id="IPR016151">
    <property type="entry name" value="DNA_mismatch_repair_MutS_N"/>
</dbReference>
<dbReference type="SUPFAM" id="SSF55271">
    <property type="entry name" value="DNA repair protein MutS, domain I"/>
    <property type="match status" value="1"/>
</dbReference>
<dbReference type="EMBL" id="CM026428">
    <property type="protein sequence ID" value="KAG0565856.1"/>
    <property type="molecule type" value="Genomic_DNA"/>
</dbReference>
<comment type="similarity">
    <text evidence="1">Belongs to the DNA mismatch repair MutS family.</text>
</comment>
<dbReference type="InterPro" id="IPR045076">
    <property type="entry name" value="MutS"/>
</dbReference>
<dbReference type="SUPFAM" id="SSF53150">
    <property type="entry name" value="DNA repair protein MutS, domain II"/>
    <property type="match status" value="1"/>
</dbReference>
<dbReference type="GO" id="GO:0032301">
    <property type="term" value="C:MutSalpha complex"/>
    <property type="evidence" value="ECO:0007669"/>
    <property type="project" value="TreeGrafter"/>
</dbReference>
<dbReference type="PROSITE" id="PS00486">
    <property type="entry name" value="DNA_MISMATCH_REPAIR_2"/>
    <property type="match status" value="1"/>
</dbReference>
<dbReference type="InterPro" id="IPR000432">
    <property type="entry name" value="DNA_mismatch_repair_MutS_C"/>
</dbReference>
<dbReference type="Gene3D" id="3.40.50.300">
    <property type="entry name" value="P-loop containing nucleotide triphosphate hydrolases"/>
    <property type="match status" value="1"/>
</dbReference>
<feature type="domain" description="DNA mismatch repair proteins mutS family" evidence="8">
    <location>
        <begin position="914"/>
        <end position="930"/>
    </location>
</feature>
<name>A0A8T0H1V1_CERPU</name>
<evidence type="ECO:0000313" key="9">
    <source>
        <dbReference type="EMBL" id="KAG0565856.1"/>
    </source>
</evidence>
<evidence type="ECO:0000256" key="3">
    <source>
        <dbReference type="ARBA" id="ARBA00022763"/>
    </source>
</evidence>
<dbReference type="Pfam" id="PF05192">
    <property type="entry name" value="MutS_III"/>
    <property type="match status" value="1"/>
</dbReference>
<dbReference type="InterPro" id="IPR007860">
    <property type="entry name" value="DNA_mmatch_repair_MutS_con_dom"/>
</dbReference>
<dbReference type="InterPro" id="IPR007695">
    <property type="entry name" value="DNA_mismatch_repair_MutS-lik_N"/>
</dbReference>
<dbReference type="InterPro" id="IPR036187">
    <property type="entry name" value="DNA_mismatch_repair_MutS_sf"/>
</dbReference>
<evidence type="ECO:0000256" key="1">
    <source>
        <dbReference type="ARBA" id="ARBA00006271"/>
    </source>
</evidence>
<dbReference type="Pfam" id="PF00488">
    <property type="entry name" value="MutS_V"/>
    <property type="match status" value="1"/>
</dbReference>
<accession>A0A8T0H1V1</accession>
<proteinExistence type="inferred from homology"/>
<organism evidence="9 10">
    <name type="scientific">Ceratodon purpureus</name>
    <name type="common">Fire moss</name>
    <name type="synonym">Dicranum purpureum</name>
    <dbReference type="NCBI Taxonomy" id="3225"/>
    <lineage>
        <taxon>Eukaryota</taxon>
        <taxon>Viridiplantae</taxon>
        <taxon>Streptophyta</taxon>
        <taxon>Embryophyta</taxon>
        <taxon>Bryophyta</taxon>
        <taxon>Bryophytina</taxon>
        <taxon>Bryopsida</taxon>
        <taxon>Dicranidae</taxon>
        <taxon>Pseudoditrichales</taxon>
        <taxon>Ditrichaceae</taxon>
        <taxon>Ceratodon</taxon>
    </lineage>
</organism>
<dbReference type="Gene3D" id="3.30.420.110">
    <property type="entry name" value="MutS, connector domain"/>
    <property type="match status" value="1"/>
</dbReference>
<keyword evidence="3" id="KW-0227">DNA damage</keyword>
<feature type="region of interest" description="Disordered" evidence="7">
    <location>
        <begin position="1"/>
        <end position="168"/>
    </location>
</feature>
<dbReference type="GO" id="GO:0006298">
    <property type="term" value="P:mismatch repair"/>
    <property type="evidence" value="ECO:0007669"/>
    <property type="project" value="InterPro"/>
</dbReference>
<keyword evidence="6" id="KW-0175">Coiled coil</keyword>
<dbReference type="GO" id="GO:0140664">
    <property type="term" value="F:ATP-dependent DNA damage sensor activity"/>
    <property type="evidence" value="ECO:0007669"/>
    <property type="project" value="InterPro"/>
</dbReference>
<sequence length="1088" mass="118062">MAQQRNLFSFFKKGPETPSKGSPLNSSLQGLDGKKQGEVRFEDIITVNAEEKKRANSGSPSSSQSFEATPSKKSKDALWAKFKPPVSDSNVNSSPNANAKANANANVNANNSTSTAKPNANSNANANTNSISNASSRPFIPRLKRVQDEEPQGNSSGEVCDSRSESNKRRKLMDALGVEEGPTQGGKWAAAQAKFEWLLPSKIKDAKGRRPDHPLYDKRTLYIPPDVLSKMTASQKQYWTAKSKYMDTVLFFKVGKFYELYEVDAEIGQKEMDWKLTLSGVGKCRQVGVPESGIEDAVQKLVARGYKVGRVEQLETSEQAKQRGGGMVQRDLTHVVTPSTRLDGNLRPEAVHLLALKEDALDGSQDNALSQGSVALGFAFVDAAAGKFYVGTINDDCSRSALESLLAQIAPQEILYEMGAVSNDTMKLLRHRTTPGLLPVMLTSLTDEYQEANLAMKQIKDKNYFRSNGGSGGPRGLWPEALEPLSNKDLAASALGALVAHLTRIKVNEELLPNGVLLSYEVFRGSLRLDGQSIANLELLENMDNGGRAGTLLGYLDSCATKFGKRMLRRWICHPLQNITELNDRLDAVEELSMREEMACSAREDLRVLPDLERLVARVRGLAGSSNLGVIPMAAKKVHQRRMKTFGEAVQALRGAFELLEKLQLCRDGLGPPKAHILQAAMALGNKSAALDALEAIDSCIDRTSGAIRLHSQEGTTIGENDSDSDELSALEKEAESLTNLMLSFNEHSALWQAAVETLARLDVLISFAAISKTAAGPTCRPQFVQNNESGLGGSVLDIKGLWHPYGSGGNGGVIVPNDVELGTDGRDLSVSPRTMLLTGPNMGGKSTLLRATCLAVIMAQLGCFVPGTSCILSPVDIIFTRLGASDRIMEGHSTFMVECTEAASVLRHATNNSLVVLDELGRGTSTFDGYAIAYAVLRHVVDTLDCRLLFATHYHALTTEFASHPSVGLRHMACALLDSEDKNGKSIGEQELVFLYKLKEGVCQQSYGLQVATLAGLPPSLVRSAEVASNSIKTKVSSAFDAALVKEGLPHLHMQWFSALVEAFSFDADDLMETFICIWEEMRRSSV</sequence>
<dbReference type="PIRSF" id="PIRSF037677">
    <property type="entry name" value="DNA_mis_repair_Msh6"/>
    <property type="match status" value="1"/>
</dbReference>
<feature type="compositionally biased region" description="Low complexity" evidence="7">
    <location>
        <begin position="83"/>
        <end position="136"/>
    </location>
</feature>
<dbReference type="SUPFAM" id="SSF48334">
    <property type="entry name" value="DNA repair protein MutS, domain III"/>
    <property type="match status" value="1"/>
</dbReference>
<evidence type="ECO:0000256" key="7">
    <source>
        <dbReference type="SAM" id="MobiDB-lite"/>
    </source>
</evidence>
<dbReference type="FunFam" id="3.40.50.300:FF:001335">
    <property type="entry name" value="DNA mismatch repair protein"/>
    <property type="match status" value="1"/>
</dbReference>
<gene>
    <name evidence="9" type="ORF">KC19_7G018200</name>
</gene>
<keyword evidence="10" id="KW-1185">Reference proteome</keyword>
<dbReference type="GO" id="GO:0005524">
    <property type="term" value="F:ATP binding"/>
    <property type="evidence" value="ECO:0007669"/>
    <property type="project" value="UniProtKB-KW"/>
</dbReference>
<dbReference type="AlphaFoldDB" id="A0A8T0H1V1"/>
<dbReference type="InterPro" id="IPR007696">
    <property type="entry name" value="DNA_mismatch_repair_MutS_core"/>
</dbReference>
<reference evidence="9" key="1">
    <citation type="submission" date="2020-06" db="EMBL/GenBank/DDBJ databases">
        <title>WGS assembly of Ceratodon purpureus strain R40.</title>
        <authorList>
            <person name="Carey S.B."/>
            <person name="Jenkins J."/>
            <person name="Shu S."/>
            <person name="Lovell J.T."/>
            <person name="Sreedasyam A."/>
            <person name="Maumus F."/>
            <person name="Tiley G.P."/>
            <person name="Fernandez-Pozo N."/>
            <person name="Barry K."/>
            <person name="Chen C."/>
            <person name="Wang M."/>
            <person name="Lipzen A."/>
            <person name="Daum C."/>
            <person name="Saski C.A."/>
            <person name="Payton A.C."/>
            <person name="Mcbreen J.C."/>
            <person name="Conrad R.E."/>
            <person name="Kollar L.M."/>
            <person name="Olsson S."/>
            <person name="Huttunen S."/>
            <person name="Landis J.B."/>
            <person name="Wickett N.J."/>
            <person name="Johnson M.G."/>
            <person name="Rensing S.A."/>
            <person name="Grimwood J."/>
            <person name="Schmutz J."/>
            <person name="Mcdaniel S.F."/>
        </authorList>
    </citation>
    <scope>NUCLEOTIDE SEQUENCE</scope>
    <source>
        <strain evidence="9">R40</strain>
    </source>
</reference>
<comment type="caution">
    <text evidence="9">The sequence shown here is derived from an EMBL/GenBank/DDBJ whole genome shotgun (WGS) entry which is preliminary data.</text>
</comment>
<dbReference type="Pfam" id="PF01624">
    <property type="entry name" value="MutS_I"/>
    <property type="match status" value="1"/>
</dbReference>
<dbReference type="InterPro" id="IPR027417">
    <property type="entry name" value="P-loop_NTPase"/>
</dbReference>
<dbReference type="PANTHER" id="PTHR11361:SF148">
    <property type="entry name" value="DNA MISMATCH REPAIR PROTEIN MSH6"/>
    <property type="match status" value="1"/>
</dbReference>
<dbReference type="SMART" id="SM00533">
    <property type="entry name" value="MUTSd"/>
    <property type="match status" value="1"/>
</dbReference>
<dbReference type="Proteomes" id="UP000822688">
    <property type="component" value="Chromosome 7"/>
</dbReference>
<feature type="compositionally biased region" description="Polar residues" evidence="7">
    <location>
        <begin position="56"/>
        <end position="68"/>
    </location>
</feature>
<dbReference type="SUPFAM" id="SSF52540">
    <property type="entry name" value="P-loop containing nucleoside triphosphate hydrolases"/>
    <property type="match status" value="1"/>
</dbReference>
<dbReference type="InterPro" id="IPR036678">
    <property type="entry name" value="MutS_con_dom_sf"/>
</dbReference>
<dbReference type="InterPro" id="IPR017261">
    <property type="entry name" value="DNA_mismatch_repair_MutS/MSH"/>
</dbReference>
<dbReference type="GO" id="GO:0030983">
    <property type="term" value="F:mismatched DNA binding"/>
    <property type="evidence" value="ECO:0007669"/>
    <property type="project" value="InterPro"/>
</dbReference>
<dbReference type="PANTHER" id="PTHR11361">
    <property type="entry name" value="DNA MISMATCH REPAIR PROTEIN MUTS FAMILY MEMBER"/>
    <property type="match status" value="1"/>
</dbReference>
<keyword evidence="4" id="KW-0067">ATP-binding</keyword>